<proteinExistence type="predicted"/>
<dbReference type="KEGG" id="lenr:94173605"/>
<dbReference type="EMBL" id="JAFHKP010000019">
    <property type="protein sequence ID" value="KAG5481193.1"/>
    <property type="molecule type" value="Genomic_DNA"/>
</dbReference>
<dbReference type="RefSeq" id="XP_067693690.1">
    <property type="nucleotide sequence ID" value="XM_067838095.1"/>
</dbReference>
<evidence type="ECO:0000256" key="1">
    <source>
        <dbReference type="SAM" id="MobiDB-lite"/>
    </source>
</evidence>
<feature type="region of interest" description="Disordered" evidence="1">
    <location>
        <begin position="77"/>
        <end position="97"/>
    </location>
</feature>
<accession>A0A836KX37</accession>
<dbReference type="Proteomes" id="UP000674179">
    <property type="component" value="Chromosome 19"/>
</dbReference>
<keyword evidence="3" id="KW-1185">Reference proteome</keyword>
<sequence>MAEDDESLPLYYLDPIFCPASARRHMLASPRHKTESASHPSARTGATMLRSASLPLMSVKIGLTCAQPAHLEAASMGRRGLQDRQPTSEVGGSGGGTVTMGTSWSAAPTHCCRQRAPPLYLAEPTLEKSSAMTTHGRQVRLLFVATLPTPSSKGVPASPWQRYQQQWRTTLVSPLLREAAAL</sequence>
<dbReference type="AlphaFoldDB" id="A0A836KX37"/>
<organism evidence="2 3">
    <name type="scientific">Leishmania enriettii</name>
    <dbReference type="NCBI Taxonomy" id="5663"/>
    <lineage>
        <taxon>Eukaryota</taxon>
        <taxon>Discoba</taxon>
        <taxon>Euglenozoa</taxon>
        <taxon>Kinetoplastea</taxon>
        <taxon>Metakinetoplastina</taxon>
        <taxon>Trypanosomatida</taxon>
        <taxon>Trypanosomatidae</taxon>
        <taxon>Leishmaniinae</taxon>
        <taxon>Leishmania</taxon>
    </lineage>
</organism>
<dbReference type="OrthoDB" id="10510154at2759"/>
<dbReference type="GeneID" id="94173605"/>
<protein>
    <submittedName>
        <fullName evidence="2">Uncharacterized protein</fullName>
    </submittedName>
</protein>
<evidence type="ECO:0000313" key="3">
    <source>
        <dbReference type="Proteomes" id="UP000674179"/>
    </source>
</evidence>
<evidence type="ECO:0000313" key="2">
    <source>
        <dbReference type="EMBL" id="KAG5481193.1"/>
    </source>
</evidence>
<gene>
    <name evidence="2" type="ORF">CUR178_06425</name>
</gene>
<reference evidence="2 3" key="1">
    <citation type="submission" date="2021-02" db="EMBL/GenBank/DDBJ databases">
        <title>Leishmania (Mundinia) enrietti genome sequencing and assembly.</title>
        <authorList>
            <person name="Almutairi H."/>
            <person name="Gatherer D."/>
        </authorList>
    </citation>
    <scope>NUCLEOTIDE SEQUENCE [LARGE SCALE GENOMIC DNA]</scope>
    <source>
        <strain evidence="2">CUR178</strain>
    </source>
</reference>
<name>A0A836KX37_LEIEN</name>
<comment type="caution">
    <text evidence="2">The sequence shown here is derived from an EMBL/GenBank/DDBJ whole genome shotgun (WGS) entry which is preliminary data.</text>
</comment>